<evidence type="ECO:0000313" key="3">
    <source>
        <dbReference type="EMBL" id="RKN31828.1"/>
    </source>
</evidence>
<dbReference type="GO" id="GO:0015074">
    <property type="term" value="P:DNA integration"/>
    <property type="evidence" value="ECO:0007669"/>
    <property type="project" value="InterPro"/>
</dbReference>
<dbReference type="AlphaFoldDB" id="A0A3A9Y377"/>
<dbReference type="Proteomes" id="UP000275865">
    <property type="component" value="Unassembled WGS sequence"/>
</dbReference>
<name>A0A3A9Y377_9ACTN</name>
<gene>
    <name evidence="3" type="ORF">D7044_16265</name>
</gene>
<protein>
    <recommendedName>
        <fullName evidence="5">Tyr recombinase domain-containing protein</fullName>
    </recommendedName>
</protein>
<evidence type="ECO:0008006" key="5">
    <source>
        <dbReference type="Google" id="ProtNLM"/>
    </source>
</evidence>
<keyword evidence="1" id="KW-0233">DNA recombination</keyword>
<accession>A0A3A9Y377</accession>
<evidence type="ECO:0000313" key="4">
    <source>
        <dbReference type="Proteomes" id="UP000275865"/>
    </source>
</evidence>
<dbReference type="EMBL" id="RAZT01000007">
    <property type="protein sequence ID" value="RKN31828.1"/>
    <property type="molecule type" value="Genomic_DNA"/>
</dbReference>
<reference evidence="3 4" key="1">
    <citation type="submission" date="2018-09" db="EMBL/GenBank/DDBJ databases">
        <title>Micromonospora sp. nov. MS1-9, isolated from a root of Musa sp.</title>
        <authorList>
            <person name="Kuncharoen N."/>
            <person name="Kudo T."/>
            <person name="Ohkuma M."/>
            <person name="Yuki M."/>
            <person name="Tanasupawat S."/>
        </authorList>
    </citation>
    <scope>NUCLEOTIDE SEQUENCE [LARGE SCALE GENOMIC DNA]</scope>
    <source>
        <strain evidence="3 4">MS1-9</strain>
    </source>
</reference>
<proteinExistence type="predicted"/>
<dbReference type="InterPro" id="IPR013762">
    <property type="entry name" value="Integrase-like_cat_sf"/>
</dbReference>
<evidence type="ECO:0000256" key="2">
    <source>
        <dbReference type="SAM" id="MobiDB-lite"/>
    </source>
</evidence>
<feature type="region of interest" description="Disordered" evidence="2">
    <location>
        <begin position="152"/>
        <end position="178"/>
    </location>
</feature>
<dbReference type="InterPro" id="IPR011010">
    <property type="entry name" value="DNA_brk_join_enz"/>
</dbReference>
<dbReference type="Gene3D" id="1.10.443.10">
    <property type="entry name" value="Intergrase catalytic core"/>
    <property type="match status" value="1"/>
</dbReference>
<feature type="region of interest" description="Disordered" evidence="2">
    <location>
        <begin position="1"/>
        <end position="26"/>
    </location>
</feature>
<feature type="region of interest" description="Disordered" evidence="2">
    <location>
        <begin position="67"/>
        <end position="87"/>
    </location>
</feature>
<dbReference type="GO" id="GO:0006310">
    <property type="term" value="P:DNA recombination"/>
    <property type="evidence" value="ECO:0007669"/>
    <property type="project" value="UniProtKB-KW"/>
</dbReference>
<dbReference type="GO" id="GO:0003677">
    <property type="term" value="F:DNA binding"/>
    <property type="evidence" value="ECO:0007669"/>
    <property type="project" value="InterPro"/>
</dbReference>
<organism evidence="3 4">
    <name type="scientific">Micromonospora musae</name>
    <dbReference type="NCBI Taxonomy" id="1894970"/>
    <lineage>
        <taxon>Bacteria</taxon>
        <taxon>Bacillati</taxon>
        <taxon>Actinomycetota</taxon>
        <taxon>Actinomycetes</taxon>
        <taxon>Micromonosporales</taxon>
        <taxon>Micromonosporaceae</taxon>
        <taxon>Micromonospora</taxon>
    </lineage>
</organism>
<evidence type="ECO:0000256" key="1">
    <source>
        <dbReference type="ARBA" id="ARBA00023172"/>
    </source>
</evidence>
<comment type="caution">
    <text evidence="3">The sequence shown here is derived from an EMBL/GenBank/DDBJ whole genome shotgun (WGS) entry which is preliminary data.</text>
</comment>
<dbReference type="SUPFAM" id="SSF56349">
    <property type="entry name" value="DNA breaking-rejoining enzymes"/>
    <property type="match status" value="1"/>
</dbReference>
<sequence>MGHPGGWVTSWSSSSSSRRQCPRESGGKQLCCAAADRPSVDGEQPRSRSSLLSASCPWCSASVAGRPGRCRPEVASRPGPGRRGPLAGRLDVALRSAGLGDVTPHDLRATHASWVADSHGVLVAARRLGHANASVTTRHYARAVDGRDAEVAEHLDASRSKAARRSGTQRARKPRKAE</sequence>